<feature type="region of interest" description="Disordered" evidence="1">
    <location>
        <begin position="165"/>
        <end position="191"/>
    </location>
</feature>
<reference evidence="2" key="1">
    <citation type="submission" date="2023-08" db="EMBL/GenBank/DDBJ databases">
        <authorList>
            <person name="Chen Y."/>
            <person name="Shah S."/>
            <person name="Dougan E. K."/>
            <person name="Thang M."/>
            <person name="Chan C."/>
        </authorList>
    </citation>
    <scope>NUCLEOTIDE SEQUENCE</scope>
</reference>
<comment type="caution">
    <text evidence="2">The sequence shown here is derived from an EMBL/GenBank/DDBJ whole genome shotgun (WGS) entry which is preliminary data.</text>
</comment>
<gene>
    <name evidence="2" type="ORF">EVOR1521_LOCUS24173</name>
</gene>
<evidence type="ECO:0000313" key="3">
    <source>
        <dbReference type="Proteomes" id="UP001178507"/>
    </source>
</evidence>
<sequence>MASAEQKARYLAMRQAVEMIESQPGLCDCEQKYAKDMRRLQQESGHLKEALRRALERLALWGDDTFLQELQSESCASSSQVSEGDLARMKLQSVGQELAKLRAENAALKAQQESRDQQLARQSRRVESLEAELKEARSAMPVDPVQVFQAIDREMRPKIKKLSVFKVPPPRSAPSAEWPERRASSLSRISR</sequence>
<organism evidence="2 3">
    <name type="scientific">Effrenium voratum</name>
    <dbReference type="NCBI Taxonomy" id="2562239"/>
    <lineage>
        <taxon>Eukaryota</taxon>
        <taxon>Sar</taxon>
        <taxon>Alveolata</taxon>
        <taxon>Dinophyceae</taxon>
        <taxon>Suessiales</taxon>
        <taxon>Symbiodiniaceae</taxon>
        <taxon>Effrenium</taxon>
    </lineage>
</organism>
<feature type="region of interest" description="Disordered" evidence="1">
    <location>
        <begin position="109"/>
        <end position="136"/>
    </location>
</feature>
<evidence type="ECO:0000313" key="2">
    <source>
        <dbReference type="EMBL" id="CAJ1400933.1"/>
    </source>
</evidence>
<keyword evidence="3" id="KW-1185">Reference proteome</keyword>
<protein>
    <submittedName>
        <fullName evidence="2">Uncharacterized protein</fullName>
    </submittedName>
</protein>
<name>A0AA36J9G1_9DINO</name>
<evidence type="ECO:0000256" key="1">
    <source>
        <dbReference type="SAM" id="MobiDB-lite"/>
    </source>
</evidence>
<feature type="compositionally biased region" description="Basic and acidic residues" evidence="1">
    <location>
        <begin position="112"/>
        <end position="136"/>
    </location>
</feature>
<dbReference type="AlphaFoldDB" id="A0AA36J9G1"/>
<accession>A0AA36J9G1</accession>
<proteinExistence type="predicted"/>
<dbReference type="EMBL" id="CAUJNA010003392">
    <property type="protein sequence ID" value="CAJ1400933.1"/>
    <property type="molecule type" value="Genomic_DNA"/>
</dbReference>
<dbReference type="Proteomes" id="UP001178507">
    <property type="component" value="Unassembled WGS sequence"/>
</dbReference>